<dbReference type="RefSeq" id="XP_066075660.1">
    <property type="nucleotide sequence ID" value="XM_066219563.1"/>
</dbReference>
<dbReference type="SUPFAM" id="SSF53187">
    <property type="entry name" value="Zn-dependent exopeptidases"/>
    <property type="match status" value="1"/>
</dbReference>
<dbReference type="AlphaFoldDB" id="A0AAX4JU74"/>
<evidence type="ECO:0000256" key="2">
    <source>
        <dbReference type="PIRNR" id="PIRNR037226"/>
    </source>
</evidence>
<dbReference type="PANTHER" id="PTHR30575">
    <property type="entry name" value="PEPTIDASE M20"/>
    <property type="match status" value="1"/>
</dbReference>
<dbReference type="PIRSF" id="PIRSF037226">
    <property type="entry name" value="Amidohydrolase_ACY1L2_prd"/>
    <property type="match status" value="1"/>
</dbReference>
<proteinExistence type="inferred from homology"/>
<accession>A0AAX4JU74</accession>
<dbReference type="InterPro" id="IPR017439">
    <property type="entry name" value="Amidohydrolase"/>
</dbReference>
<dbReference type="Gene3D" id="3.40.630.10">
    <property type="entry name" value="Zn peptidases"/>
    <property type="match status" value="1"/>
</dbReference>
<dbReference type="InterPro" id="IPR011650">
    <property type="entry name" value="Peptidase_M20_dimer"/>
</dbReference>
<name>A0AAX4JU74_9TREE</name>
<evidence type="ECO:0000259" key="3">
    <source>
        <dbReference type="Pfam" id="PF07687"/>
    </source>
</evidence>
<dbReference type="Gene3D" id="3.30.70.360">
    <property type="match status" value="1"/>
</dbReference>
<dbReference type="InterPro" id="IPR017144">
    <property type="entry name" value="Xaa-Arg_dipeptidase"/>
</dbReference>
<dbReference type="InterPro" id="IPR036264">
    <property type="entry name" value="Bact_exopeptidase_dim_dom"/>
</dbReference>
<sequence length="438" mass="47410">MAQSSLIPKGEPCSSCGRIQPFSAGEKAGLPRKEVFNDKARTTIKSTIETLSSELTEISHYIHSNPELAYKEVRAHAKLMKYLEDKGFTVQSYQSLSTAFRVEYQHGEGGRTFGFNSEYDALPDIGHACGHNLIAVAGLAAFLGLKEAMIKHNIPGKVVLIGTPAEESGGGKIDLINLGAYKDLDACMMVHPFKGPSKTGHVGPSLALQSIKVEYYGKSAHAGVAPWEGINALDAATLAYTSVGVMRQQFKPEVRVHGVITHGGGTAPNVIPQYTQMNWNIRAPTSKELDIVRDKMMNCFEGAAKQTGCKIIVTQDHQLQDLRNDKLLTDEYASTMSESFGINVTSGYDNASNIGGSTDFGIVTYVCPSSHPMYGIPTIPGGLNHTAEFTAVAKGEEAHEETWKAAIGIASVGMRFLGDNKFAEEVTKWWKDDMAKSS</sequence>
<feature type="domain" description="Peptidase M20 dimerisation" evidence="3">
    <location>
        <begin position="210"/>
        <end position="306"/>
    </location>
</feature>
<dbReference type="PANTHER" id="PTHR30575:SF0">
    <property type="entry name" value="XAA-ARG DIPEPTIDASE"/>
    <property type="match status" value="1"/>
</dbReference>
<dbReference type="Proteomes" id="UP001355207">
    <property type="component" value="Chromosome 4"/>
</dbReference>
<dbReference type="SUPFAM" id="SSF55031">
    <property type="entry name" value="Bacterial exopeptidase dimerisation domain"/>
    <property type="match status" value="1"/>
</dbReference>
<dbReference type="InterPro" id="IPR052030">
    <property type="entry name" value="Peptidase_M20/M20A_hydrolases"/>
</dbReference>
<dbReference type="GO" id="GO:0016805">
    <property type="term" value="F:dipeptidase activity"/>
    <property type="evidence" value="ECO:0007669"/>
    <property type="project" value="InterPro"/>
</dbReference>
<dbReference type="NCBIfam" id="TIGR01891">
    <property type="entry name" value="amidohydrolases"/>
    <property type="match status" value="1"/>
</dbReference>
<keyword evidence="5" id="KW-1185">Reference proteome</keyword>
<dbReference type="GeneID" id="91094482"/>
<reference evidence="4 5" key="1">
    <citation type="submission" date="2024-01" db="EMBL/GenBank/DDBJ databases">
        <title>Comparative genomics of Cryptococcus and Kwoniella reveals pathogenesis evolution and contrasting modes of karyotype evolution via chromosome fusion or intercentromeric recombination.</title>
        <authorList>
            <person name="Coelho M.A."/>
            <person name="David-Palma M."/>
            <person name="Shea T."/>
            <person name="Bowers K."/>
            <person name="McGinley-Smith S."/>
            <person name="Mohammad A.W."/>
            <person name="Gnirke A."/>
            <person name="Yurkov A.M."/>
            <person name="Nowrousian M."/>
            <person name="Sun S."/>
            <person name="Cuomo C.A."/>
            <person name="Heitman J."/>
        </authorList>
    </citation>
    <scope>NUCLEOTIDE SEQUENCE [LARGE SCALE GENOMIC DNA]</scope>
    <source>
        <strain evidence="4 5">CBS 6074</strain>
    </source>
</reference>
<protein>
    <recommendedName>
        <fullName evidence="2">Peptidase M20 domain-containing protein 2</fullName>
    </recommendedName>
</protein>
<organism evidence="4 5">
    <name type="scientific">Kwoniella dendrophila CBS 6074</name>
    <dbReference type="NCBI Taxonomy" id="1295534"/>
    <lineage>
        <taxon>Eukaryota</taxon>
        <taxon>Fungi</taxon>
        <taxon>Dikarya</taxon>
        <taxon>Basidiomycota</taxon>
        <taxon>Agaricomycotina</taxon>
        <taxon>Tremellomycetes</taxon>
        <taxon>Tremellales</taxon>
        <taxon>Cryptococcaceae</taxon>
        <taxon>Kwoniella</taxon>
    </lineage>
</organism>
<dbReference type="EMBL" id="CP144101">
    <property type="protein sequence ID" value="WWC88897.1"/>
    <property type="molecule type" value="Genomic_DNA"/>
</dbReference>
<gene>
    <name evidence="4" type="ORF">L201_003812</name>
</gene>
<dbReference type="FunFam" id="3.30.70.360:FF:000004">
    <property type="entry name" value="Peptidase M20 domain-containing protein 2"/>
    <property type="match status" value="1"/>
</dbReference>
<dbReference type="InterPro" id="IPR002933">
    <property type="entry name" value="Peptidase_M20"/>
</dbReference>
<evidence type="ECO:0000256" key="1">
    <source>
        <dbReference type="ARBA" id="ARBA00006247"/>
    </source>
</evidence>
<dbReference type="CDD" id="cd05672">
    <property type="entry name" value="M20_ACY1L2-like"/>
    <property type="match status" value="1"/>
</dbReference>
<evidence type="ECO:0000313" key="5">
    <source>
        <dbReference type="Proteomes" id="UP001355207"/>
    </source>
</evidence>
<dbReference type="Pfam" id="PF07687">
    <property type="entry name" value="M20_dimer"/>
    <property type="match status" value="1"/>
</dbReference>
<dbReference type="Pfam" id="PF01546">
    <property type="entry name" value="Peptidase_M20"/>
    <property type="match status" value="1"/>
</dbReference>
<comment type="similarity">
    <text evidence="1 2">Belongs to the peptidase M20A family.</text>
</comment>
<evidence type="ECO:0000313" key="4">
    <source>
        <dbReference type="EMBL" id="WWC88897.1"/>
    </source>
</evidence>